<evidence type="ECO:0000256" key="4">
    <source>
        <dbReference type="ARBA" id="ARBA00022989"/>
    </source>
</evidence>
<keyword evidence="8" id="KW-1185">Reference proteome</keyword>
<protein>
    <submittedName>
        <fullName evidence="7">DUF423 domain-containing protein</fullName>
    </submittedName>
</protein>
<evidence type="ECO:0000313" key="7">
    <source>
        <dbReference type="EMBL" id="QHL91481.1"/>
    </source>
</evidence>
<name>A0A7Z2NXZ4_9SPHN</name>
<dbReference type="AlphaFoldDB" id="A0A7Z2NXZ4"/>
<feature type="transmembrane region" description="Helical" evidence="6">
    <location>
        <begin position="12"/>
        <end position="35"/>
    </location>
</feature>
<proteinExistence type="inferred from homology"/>
<evidence type="ECO:0000256" key="3">
    <source>
        <dbReference type="ARBA" id="ARBA00022692"/>
    </source>
</evidence>
<evidence type="ECO:0000256" key="1">
    <source>
        <dbReference type="ARBA" id="ARBA00004141"/>
    </source>
</evidence>
<dbReference type="KEGG" id="schy:GVO57_12535"/>
<evidence type="ECO:0000256" key="2">
    <source>
        <dbReference type="ARBA" id="ARBA00009694"/>
    </source>
</evidence>
<comment type="similarity">
    <text evidence="2">Belongs to the UPF0382 family.</text>
</comment>
<organism evidence="7 8">
    <name type="scientific">Sphingomonas changnyeongensis</name>
    <dbReference type="NCBI Taxonomy" id="2698679"/>
    <lineage>
        <taxon>Bacteria</taxon>
        <taxon>Pseudomonadati</taxon>
        <taxon>Pseudomonadota</taxon>
        <taxon>Alphaproteobacteria</taxon>
        <taxon>Sphingomonadales</taxon>
        <taxon>Sphingomonadaceae</taxon>
        <taxon>Sphingomonas</taxon>
    </lineage>
</organism>
<dbReference type="GO" id="GO:0005886">
    <property type="term" value="C:plasma membrane"/>
    <property type="evidence" value="ECO:0007669"/>
    <property type="project" value="TreeGrafter"/>
</dbReference>
<evidence type="ECO:0000256" key="5">
    <source>
        <dbReference type="ARBA" id="ARBA00023136"/>
    </source>
</evidence>
<dbReference type="Proteomes" id="UP000464468">
    <property type="component" value="Chromosome"/>
</dbReference>
<accession>A0A7Z2NXZ4</accession>
<dbReference type="Pfam" id="PF04241">
    <property type="entry name" value="DUF423"/>
    <property type="match status" value="1"/>
</dbReference>
<dbReference type="PANTHER" id="PTHR43461">
    <property type="entry name" value="TRANSMEMBRANE PROTEIN 256"/>
    <property type="match status" value="1"/>
</dbReference>
<evidence type="ECO:0000256" key="6">
    <source>
        <dbReference type="SAM" id="Phobius"/>
    </source>
</evidence>
<evidence type="ECO:0000313" key="8">
    <source>
        <dbReference type="Proteomes" id="UP000464468"/>
    </source>
</evidence>
<gene>
    <name evidence="7" type="ORF">GVO57_12535</name>
</gene>
<reference evidence="7 8" key="1">
    <citation type="submission" date="2020-01" db="EMBL/GenBank/DDBJ databases">
        <title>Sphingomonas sp. C33 whole genome sequece.</title>
        <authorList>
            <person name="Park C."/>
        </authorList>
    </citation>
    <scope>NUCLEOTIDE SEQUENCE [LARGE SCALE GENOMIC DNA]</scope>
    <source>
        <strain evidence="7 8">C33</strain>
    </source>
</reference>
<feature type="transmembrane region" description="Helical" evidence="6">
    <location>
        <begin position="47"/>
        <end position="64"/>
    </location>
</feature>
<keyword evidence="3 6" id="KW-0812">Transmembrane</keyword>
<dbReference type="InterPro" id="IPR006696">
    <property type="entry name" value="DUF423"/>
</dbReference>
<feature type="transmembrane region" description="Helical" evidence="6">
    <location>
        <begin position="95"/>
        <end position="116"/>
    </location>
</feature>
<dbReference type="RefSeq" id="WP_160593480.1">
    <property type="nucleotide sequence ID" value="NZ_CP047895.1"/>
</dbReference>
<keyword evidence="5 6" id="KW-0472">Membrane</keyword>
<feature type="transmembrane region" description="Helical" evidence="6">
    <location>
        <begin position="71"/>
        <end position="89"/>
    </location>
</feature>
<keyword evidence="4 6" id="KW-1133">Transmembrane helix</keyword>
<dbReference type="PANTHER" id="PTHR43461:SF1">
    <property type="entry name" value="TRANSMEMBRANE PROTEIN 256"/>
    <property type="match status" value="1"/>
</dbReference>
<sequence length="119" mass="11810">MAGRGATGSGGLAVRLAALSAAVAIAAGAFGAHGAAGKAAEWLRTGSAYQLAHALAVILLARTAGARGVPVWALFIGATVFAGTLYAMALGAPRWLGAVTPIGGGMMILGWILVAWRVR</sequence>
<dbReference type="EMBL" id="CP047895">
    <property type="protein sequence ID" value="QHL91481.1"/>
    <property type="molecule type" value="Genomic_DNA"/>
</dbReference>
<comment type="subcellular location">
    <subcellularLocation>
        <location evidence="1">Membrane</location>
        <topology evidence="1">Multi-pass membrane protein</topology>
    </subcellularLocation>
</comment>